<evidence type="ECO:0000313" key="2">
    <source>
        <dbReference type="EMBL" id="EKV57018.1"/>
    </source>
</evidence>
<dbReference type="Pfam" id="PF05258">
    <property type="entry name" value="DciA"/>
    <property type="match status" value="1"/>
</dbReference>
<evidence type="ECO:0000313" key="3">
    <source>
        <dbReference type="Proteomes" id="UP000011663"/>
    </source>
</evidence>
<protein>
    <recommendedName>
        <fullName evidence="4">DUF721 domain-containing protein</fullName>
    </recommendedName>
</protein>
<dbReference type="RefSeq" id="WP_008724312.1">
    <property type="nucleotide sequence ID" value="NZ_JH994111.1"/>
</dbReference>
<feature type="coiled-coil region" evidence="1">
    <location>
        <begin position="79"/>
        <end position="126"/>
    </location>
</feature>
<dbReference type="Proteomes" id="UP000011663">
    <property type="component" value="Unassembled WGS sequence"/>
</dbReference>
<dbReference type="EMBL" id="ALNZ01000026">
    <property type="protein sequence ID" value="EKV57018.1"/>
    <property type="molecule type" value="Genomic_DNA"/>
</dbReference>
<sequence>MHTIKKTLEEYSDRKLYQNINLANYIKISQKWNDIMGEVLSKICYPSFYRNAVLTVTITDSVWANEIFMNRNNIFKNIKKETNIEVVELKTRIGEVNNKITENTNYKDKKQEEKKLTKEHKEWIENTIKESGIKDERMKEIFANILKYEDNDDK</sequence>
<dbReference type="PANTHER" id="PTHR36456:SF1">
    <property type="entry name" value="UPF0232 PROTEIN SCO3875"/>
    <property type="match status" value="1"/>
</dbReference>
<keyword evidence="1" id="KW-0175">Coiled coil</keyword>
<dbReference type="AlphaFoldDB" id="A0A2U4EVS7"/>
<reference evidence="2 3" key="1">
    <citation type="submission" date="2012-07" db="EMBL/GenBank/DDBJ databases">
        <title>Genome sequence of Brachyspira sp. 30446, isolated from a pig with mucohaemorrhagic colitis.</title>
        <authorList>
            <person name="Rubin J.E."/>
            <person name="Fernando C."/>
            <person name="Harding J.C.S."/>
            <person name="Hill J.E."/>
        </authorList>
    </citation>
    <scope>NUCLEOTIDE SEQUENCE [LARGE SCALE GENOMIC DNA]</scope>
    <source>
        <strain evidence="2 3">30446</strain>
    </source>
</reference>
<organism evidence="2 3">
    <name type="scientific">Brachyspira hampsonii 30446</name>
    <dbReference type="NCBI Taxonomy" id="1289135"/>
    <lineage>
        <taxon>Bacteria</taxon>
        <taxon>Pseudomonadati</taxon>
        <taxon>Spirochaetota</taxon>
        <taxon>Spirochaetia</taxon>
        <taxon>Brachyspirales</taxon>
        <taxon>Brachyspiraceae</taxon>
        <taxon>Brachyspira</taxon>
    </lineage>
</organism>
<dbReference type="STRING" id="1289135.A966_08264"/>
<dbReference type="OrthoDB" id="307776at2"/>
<dbReference type="GeneID" id="66488070"/>
<evidence type="ECO:0000256" key="1">
    <source>
        <dbReference type="SAM" id="Coils"/>
    </source>
</evidence>
<dbReference type="PANTHER" id="PTHR36456">
    <property type="entry name" value="UPF0232 PROTEIN SCO3875"/>
    <property type="match status" value="1"/>
</dbReference>
<evidence type="ECO:0008006" key="4">
    <source>
        <dbReference type="Google" id="ProtNLM"/>
    </source>
</evidence>
<accession>A0A2U4EVS7</accession>
<comment type="caution">
    <text evidence="2">The sequence shown here is derived from an EMBL/GenBank/DDBJ whole genome shotgun (WGS) entry which is preliminary data.</text>
</comment>
<dbReference type="InterPro" id="IPR007922">
    <property type="entry name" value="DciA-like"/>
</dbReference>
<name>A0A2U4EVS7_9SPIR</name>
<proteinExistence type="predicted"/>
<gene>
    <name evidence="2" type="ORF">A966_08264</name>
</gene>